<keyword evidence="3" id="KW-1133">Transmembrane helix</keyword>
<evidence type="ECO:0000313" key="4">
    <source>
        <dbReference type="EMBL" id="QCI15639.1"/>
    </source>
</evidence>
<sequence>MTTQAAEELDIFKTGAQSGKPVEAPKAEEPSKKTSPANAIQGDRKKRIFNFVNRIEGWHFLVLAVVLAVLFVMVPKLFPKHQTSAQQQPTPVQQAAVNNVLTAPEPEPQEAVVPAASPEQSALSAEQLKGLNEQVGSLSGVVVGLQKTISELEAKVALLESDKADAGKKVVHSPAVRRQAQVSQPSAMAGYTLNTVYSDQAWIQHGEKTFVVQVGDLVDGVKITGIDPVARRVTTSRGVIR</sequence>
<keyword evidence="1" id="KW-0175">Coiled coil</keyword>
<gene>
    <name evidence="4" type="ORF">E6B08_30445</name>
</gene>
<evidence type="ECO:0008006" key="6">
    <source>
        <dbReference type="Google" id="ProtNLM"/>
    </source>
</evidence>
<evidence type="ECO:0000313" key="5">
    <source>
        <dbReference type="Proteomes" id="UP000298551"/>
    </source>
</evidence>
<feature type="compositionally biased region" description="Basic and acidic residues" evidence="2">
    <location>
        <begin position="23"/>
        <end position="32"/>
    </location>
</feature>
<dbReference type="RefSeq" id="WP_009682437.1">
    <property type="nucleotide sequence ID" value="NZ_CP039372.1"/>
</dbReference>
<organism evidence="4 5">
    <name type="scientific">Pseudomonas putida</name>
    <name type="common">Arthrobacter siderocapsulatus</name>
    <dbReference type="NCBI Taxonomy" id="303"/>
    <lineage>
        <taxon>Bacteria</taxon>
        <taxon>Pseudomonadati</taxon>
        <taxon>Pseudomonadota</taxon>
        <taxon>Gammaproteobacteria</taxon>
        <taxon>Pseudomonadales</taxon>
        <taxon>Pseudomonadaceae</taxon>
        <taxon>Pseudomonas</taxon>
    </lineage>
</organism>
<dbReference type="EMBL" id="CP039372">
    <property type="protein sequence ID" value="QCI15639.1"/>
    <property type="molecule type" value="Genomic_DNA"/>
</dbReference>
<accession>A0A177YQ53</accession>
<reference evidence="5" key="1">
    <citation type="submission" date="2019-04" db="EMBL/GenBank/DDBJ databases">
        <title>Genome sequence of Pseudomonas putida 1290, an auxin catabolizing strain.</title>
        <authorList>
            <person name="Laird T.S."/>
            <person name="Leveau J.H.J."/>
        </authorList>
    </citation>
    <scope>NUCLEOTIDE SEQUENCE [LARGE SCALE GENOMIC DNA]</scope>
    <source>
        <strain evidence="5">1290</strain>
        <plasmid evidence="5">ppp1290</plasmid>
    </source>
</reference>
<feature type="transmembrane region" description="Helical" evidence="3">
    <location>
        <begin position="58"/>
        <end position="78"/>
    </location>
</feature>
<evidence type="ECO:0000256" key="3">
    <source>
        <dbReference type="SAM" id="Phobius"/>
    </source>
</evidence>
<feature type="coiled-coil region" evidence="1">
    <location>
        <begin position="142"/>
        <end position="169"/>
    </location>
</feature>
<dbReference type="OrthoDB" id="9127650at2"/>
<keyword evidence="3" id="KW-0472">Membrane</keyword>
<proteinExistence type="predicted"/>
<name>A0A177YQ53_PSEPU</name>
<feature type="region of interest" description="Disordered" evidence="2">
    <location>
        <begin position="1"/>
        <end position="39"/>
    </location>
</feature>
<evidence type="ECO:0000256" key="1">
    <source>
        <dbReference type="SAM" id="Coils"/>
    </source>
</evidence>
<protein>
    <recommendedName>
        <fullName evidence="6">TraP protein</fullName>
    </recommendedName>
</protein>
<evidence type="ECO:0000256" key="2">
    <source>
        <dbReference type="SAM" id="MobiDB-lite"/>
    </source>
</evidence>
<dbReference type="Proteomes" id="UP000298551">
    <property type="component" value="Plasmid pPp1290"/>
</dbReference>
<keyword evidence="4" id="KW-0614">Plasmid</keyword>
<geneLocation type="plasmid" evidence="5">
    <name>ppp1290</name>
</geneLocation>
<keyword evidence="3" id="KW-0812">Transmembrane</keyword>
<dbReference type="AlphaFoldDB" id="A0A177YQ53"/>